<evidence type="ECO:0000259" key="3">
    <source>
        <dbReference type="PROSITE" id="PS50113"/>
    </source>
</evidence>
<dbReference type="PROSITE" id="PS50113">
    <property type="entry name" value="PAC"/>
    <property type="match status" value="2"/>
</dbReference>
<dbReference type="EMBL" id="LSTO01000005">
    <property type="protein sequence ID" value="OWW18457.1"/>
    <property type="molecule type" value="Genomic_DNA"/>
</dbReference>
<dbReference type="Pfam" id="PF00990">
    <property type="entry name" value="GGDEF"/>
    <property type="match status" value="1"/>
</dbReference>
<dbReference type="SUPFAM" id="SSF55073">
    <property type="entry name" value="Nucleotide cyclase"/>
    <property type="match status" value="1"/>
</dbReference>
<dbReference type="CDD" id="cd01948">
    <property type="entry name" value="EAL"/>
    <property type="match status" value="1"/>
</dbReference>
<organism evidence="6 7">
    <name type="scientific">Noviherbaspirillum denitrificans</name>
    <dbReference type="NCBI Taxonomy" id="1968433"/>
    <lineage>
        <taxon>Bacteria</taxon>
        <taxon>Pseudomonadati</taxon>
        <taxon>Pseudomonadota</taxon>
        <taxon>Betaproteobacteria</taxon>
        <taxon>Burkholderiales</taxon>
        <taxon>Oxalobacteraceae</taxon>
        <taxon>Noviherbaspirillum</taxon>
    </lineage>
</organism>
<evidence type="ECO:0000313" key="7">
    <source>
        <dbReference type="Proteomes" id="UP000197535"/>
    </source>
</evidence>
<feature type="domain" description="PAC" evidence="3">
    <location>
        <begin position="543"/>
        <end position="593"/>
    </location>
</feature>
<dbReference type="SUPFAM" id="SSF141868">
    <property type="entry name" value="EAL domain-like"/>
    <property type="match status" value="1"/>
</dbReference>
<dbReference type="InterPro" id="IPR013655">
    <property type="entry name" value="PAS_fold_3"/>
</dbReference>
<dbReference type="Gene3D" id="3.20.20.450">
    <property type="entry name" value="EAL domain"/>
    <property type="match status" value="1"/>
</dbReference>
<dbReference type="InterPro" id="IPR000014">
    <property type="entry name" value="PAS"/>
</dbReference>
<dbReference type="CDD" id="cd00130">
    <property type="entry name" value="PAS"/>
    <property type="match status" value="1"/>
</dbReference>
<evidence type="ECO:0000313" key="6">
    <source>
        <dbReference type="EMBL" id="OWW18457.1"/>
    </source>
</evidence>
<dbReference type="PROSITE" id="PS50112">
    <property type="entry name" value="PAS"/>
    <property type="match status" value="1"/>
</dbReference>
<sequence>MRTFLNWLVIACLLPGVIGAAGLFIYQYQQSRAEQKNSMVLTARALAQAVDNELLKVQAIAETLARSELLAKREFAAFHEHASDVLAGVGAGNNLLLSDEENHQILNTAVEYGTPLPPRKSTEQVRRVFTTGKPAISNLFIGSVLKRPLISIDVPVVVNGRVAYVLGIAMVPENFNAILQAQKLPSNWISAVFDTSGTVAARTLSPEKFVGKKANATLLKSMMESGEGSIESTTLEGIPVVSFYSRAPATNWRVAIGISRQSLWTALAHDLTMLATGVIALFAIGAALAWLMGRRIAHSITALTIPARALGEGNAAPIPSVEIKEAAEVASAIRRAADLLKAKDVQLTEAHLLAGFGTWTWDLRTNEVASSESMPIICGRDIPAFPEQRGTLLTVESWERINAAMQEALKTGQGYDLEIQVNHGSGVVRWMNAKCEVVLNEQNEVVALRGMLQDIHERKHANELLRQSEQELRKFKFFSDHANDSHLLLDTAGRVRYANQLASERLGYSEAELLQMHISDIESLYAEDRFKEIFAQSRQGRIQPFETTHRRKDESVFPVEVTATVLELHGEWLMFATSRDITERKQVEQRVRDAALHDTLTGLPNRALVMDYCERMLAAAQRNHGRGALLFIDLDRFKPINDTYGHETGDRVLQEVGKRLRDCTRHEDLVGRLGGDEFVIVLPHIDGDHRRARIVAQHVVDSISQPFRINTLELSISPSIGISYFTEHASDVNTLIHTADLAMYQAKQSGRANFHIYTPELEQQANQAHQLELRMRRALKNGGFKLLYQPVIDIKSGRLAGAEALLRLEDNDDEPIGPNSFIPIAESAGLIGQLGEWVAVEACRQQEEWMRQGLKVTMAINVSPLQLRQPAFAEKLGRIITDLGADPSYLELEVTESAIMENLNEAIEILKKIKSLGVKVALDDFGVGYSSLSSLTNLPLDKLKVDQSFVQHIERDQASRAVTEAILALGHSLKLDVHGEGIESENALLYLEEHGCNQAQGYWFSRPLPPNEFVRWYHEQWEAGASSSGWDRLKRMWSPRE</sequence>
<dbReference type="SMART" id="SM00091">
    <property type="entry name" value="PAS"/>
    <property type="match status" value="2"/>
</dbReference>
<reference evidence="6 7" key="1">
    <citation type="submission" date="2016-02" db="EMBL/GenBank/DDBJ databases">
        <authorList>
            <person name="Wen L."/>
            <person name="He K."/>
            <person name="Yang H."/>
        </authorList>
    </citation>
    <scope>NUCLEOTIDE SEQUENCE [LARGE SCALE GENOMIC DNA]</scope>
    <source>
        <strain evidence="6 7">TSA40</strain>
    </source>
</reference>
<gene>
    <name evidence="6" type="ORF">AYR66_00440</name>
</gene>
<name>A0A254T8I4_9BURK</name>
<dbReference type="FunFam" id="3.30.70.270:FF:000001">
    <property type="entry name" value="Diguanylate cyclase domain protein"/>
    <property type="match status" value="1"/>
</dbReference>
<dbReference type="CDD" id="cd18774">
    <property type="entry name" value="PDC2_HK_sensor"/>
    <property type="match status" value="1"/>
</dbReference>
<evidence type="ECO:0000259" key="2">
    <source>
        <dbReference type="PROSITE" id="PS50112"/>
    </source>
</evidence>
<dbReference type="InterPro" id="IPR035965">
    <property type="entry name" value="PAS-like_dom_sf"/>
</dbReference>
<dbReference type="NCBIfam" id="TIGR00229">
    <property type="entry name" value="sensory_box"/>
    <property type="match status" value="1"/>
</dbReference>
<keyword evidence="1" id="KW-1133">Transmembrane helix</keyword>
<dbReference type="CDD" id="cd01949">
    <property type="entry name" value="GGDEF"/>
    <property type="match status" value="1"/>
</dbReference>
<comment type="caution">
    <text evidence="6">The sequence shown here is derived from an EMBL/GenBank/DDBJ whole genome shotgun (WGS) entry which is preliminary data.</text>
</comment>
<dbReference type="InterPro" id="IPR000160">
    <property type="entry name" value="GGDEF_dom"/>
</dbReference>
<dbReference type="SMART" id="SM00267">
    <property type="entry name" value="GGDEF"/>
    <property type="match status" value="1"/>
</dbReference>
<dbReference type="InterPro" id="IPR052155">
    <property type="entry name" value="Biofilm_reg_signaling"/>
</dbReference>
<dbReference type="InterPro" id="IPR001633">
    <property type="entry name" value="EAL_dom"/>
</dbReference>
<protein>
    <recommendedName>
        <fullName evidence="8">Diguanylate cyclase</fullName>
    </recommendedName>
</protein>
<feature type="transmembrane region" description="Helical" evidence="1">
    <location>
        <begin position="271"/>
        <end position="292"/>
    </location>
</feature>
<dbReference type="Gene3D" id="3.30.70.270">
    <property type="match status" value="1"/>
</dbReference>
<dbReference type="InterPro" id="IPR035919">
    <property type="entry name" value="EAL_sf"/>
</dbReference>
<dbReference type="SMART" id="SM00052">
    <property type="entry name" value="EAL"/>
    <property type="match status" value="1"/>
</dbReference>
<feature type="domain" description="GGDEF" evidence="5">
    <location>
        <begin position="625"/>
        <end position="759"/>
    </location>
</feature>
<dbReference type="AlphaFoldDB" id="A0A254T8I4"/>
<dbReference type="NCBIfam" id="TIGR00254">
    <property type="entry name" value="GGDEF"/>
    <property type="match status" value="1"/>
</dbReference>
<feature type="domain" description="PAC" evidence="3">
    <location>
        <begin position="415"/>
        <end position="467"/>
    </location>
</feature>
<dbReference type="CDD" id="cd18773">
    <property type="entry name" value="PDC1_HK_sensor"/>
    <property type="match status" value="1"/>
</dbReference>
<dbReference type="InterPro" id="IPR029787">
    <property type="entry name" value="Nucleotide_cyclase"/>
</dbReference>
<dbReference type="PROSITE" id="PS50887">
    <property type="entry name" value="GGDEF"/>
    <property type="match status" value="1"/>
</dbReference>
<accession>A0A254T8I4</accession>
<feature type="domain" description="PAS" evidence="2">
    <location>
        <begin position="471"/>
        <end position="529"/>
    </location>
</feature>
<evidence type="ECO:0008006" key="8">
    <source>
        <dbReference type="Google" id="ProtNLM"/>
    </source>
</evidence>
<dbReference type="InterPro" id="IPR001610">
    <property type="entry name" value="PAC"/>
</dbReference>
<dbReference type="Pfam" id="PF08447">
    <property type="entry name" value="PAS_3"/>
    <property type="match status" value="1"/>
</dbReference>
<evidence type="ECO:0000256" key="1">
    <source>
        <dbReference type="SAM" id="Phobius"/>
    </source>
</evidence>
<dbReference type="Pfam" id="PF13426">
    <property type="entry name" value="PAS_9"/>
    <property type="match status" value="1"/>
</dbReference>
<dbReference type="Gene3D" id="3.30.450.20">
    <property type="entry name" value="PAS domain"/>
    <property type="match status" value="3"/>
</dbReference>
<keyword evidence="1" id="KW-0812">Transmembrane</keyword>
<keyword evidence="7" id="KW-1185">Reference proteome</keyword>
<feature type="transmembrane region" description="Helical" evidence="1">
    <location>
        <begin position="6"/>
        <end position="26"/>
    </location>
</feature>
<dbReference type="PANTHER" id="PTHR44757:SF2">
    <property type="entry name" value="BIOFILM ARCHITECTURE MAINTENANCE PROTEIN MBAA"/>
    <property type="match status" value="1"/>
</dbReference>
<dbReference type="Pfam" id="PF00563">
    <property type="entry name" value="EAL"/>
    <property type="match status" value="1"/>
</dbReference>
<dbReference type="PANTHER" id="PTHR44757">
    <property type="entry name" value="DIGUANYLATE CYCLASE DGCP"/>
    <property type="match status" value="1"/>
</dbReference>
<dbReference type="SUPFAM" id="SSF55785">
    <property type="entry name" value="PYP-like sensor domain (PAS domain)"/>
    <property type="match status" value="2"/>
</dbReference>
<evidence type="ECO:0000259" key="4">
    <source>
        <dbReference type="PROSITE" id="PS50883"/>
    </source>
</evidence>
<dbReference type="PROSITE" id="PS50883">
    <property type="entry name" value="EAL"/>
    <property type="match status" value="1"/>
</dbReference>
<dbReference type="InterPro" id="IPR043128">
    <property type="entry name" value="Rev_trsase/Diguanyl_cyclase"/>
</dbReference>
<dbReference type="InterPro" id="IPR000700">
    <property type="entry name" value="PAS-assoc_C"/>
</dbReference>
<dbReference type="Proteomes" id="UP000197535">
    <property type="component" value="Unassembled WGS sequence"/>
</dbReference>
<evidence type="ECO:0000259" key="5">
    <source>
        <dbReference type="PROSITE" id="PS50887"/>
    </source>
</evidence>
<dbReference type="SMART" id="SM00086">
    <property type="entry name" value="PAC"/>
    <property type="match status" value="2"/>
</dbReference>
<feature type="domain" description="EAL" evidence="4">
    <location>
        <begin position="768"/>
        <end position="1021"/>
    </location>
</feature>
<dbReference type="GO" id="GO:0003824">
    <property type="term" value="F:catalytic activity"/>
    <property type="evidence" value="ECO:0007669"/>
    <property type="project" value="UniProtKB-ARBA"/>
</dbReference>
<proteinExistence type="predicted"/>
<keyword evidence="1" id="KW-0472">Membrane</keyword>